<gene>
    <name evidence="10" type="primary">cas1</name>
    <name evidence="11" type="ORF">F969_00438</name>
</gene>
<keyword evidence="4 10" id="KW-0378">Hydrolase</keyword>
<dbReference type="InterPro" id="IPR042206">
    <property type="entry name" value="CRISPR-assoc_Cas1_C"/>
</dbReference>
<feature type="binding site" evidence="10">
    <location>
        <position position="162"/>
    </location>
    <ligand>
        <name>Mn(2+)</name>
        <dbReference type="ChEBI" id="CHEBI:29035"/>
    </ligand>
</feature>
<evidence type="ECO:0000256" key="7">
    <source>
        <dbReference type="ARBA" id="ARBA00023125"/>
    </source>
</evidence>
<dbReference type="AlphaFoldDB" id="N8VM56"/>
<name>N8VM56_9GAMM</name>
<dbReference type="GO" id="GO:0003677">
    <property type="term" value="F:DNA binding"/>
    <property type="evidence" value="ECO:0007669"/>
    <property type="project" value="UniProtKB-KW"/>
</dbReference>
<dbReference type="PANTHER" id="PTHR34353:SF2">
    <property type="entry name" value="CRISPR-ASSOCIATED ENDONUCLEASE CAS1 1"/>
    <property type="match status" value="1"/>
</dbReference>
<dbReference type="GO" id="GO:0016787">
    <property type="term" value="F:hydrolase activity"/>
    <property type="evidence" value="ECO:0007669"/>
    <property type="project" value="UniProtKB-KW"/>
</dbReference>
<evidence type="ECO:0000256" key="3">
    <source>
        <dbReference type="ARBA" id="ARBA00022759"/>
    </source>
</evidence>
<evidence type="ECO:0000256" key="6">
    <source>
        <dbReference type="ARBA" id="ARBA00023118"/>
    </source>
</evidence>
<keyword evidence="7 10" id="KW-0238">DNA-binding</keyword>
<evidence type="ECO:0000256" key="2">
    <source>
        <dbReference type="ARBA" id="ARBA00022723"/>
    </source>
</evidence>
<keyword evidence="8 10" id="KW-0464">Manganese</keyword>
<dbReference type="HOGENOM" id="CLU_052779_1_1_6"/>
<keyword evidence="2 10" id="KW-0479">Metal-binding</keyword>
<evidence type="ECO:0000256" key="4">
    <source>
        <dbReference type="ARBA" id="ARBA00022801"/>
    </source>
</evidence>
<keyword evidence="12" id="KW-1185">Reference proteome</keyword>
<dbReference type="Pfam" id="PF01867">
    <property type="entry name" value="Cas_Cas1"/>
    <property type="match status" value="1"/>
</dbReference>
<evidence type="ECO:0000256" key="1">
    <source>
        <dbReference type="ARBA" id="ARBA00022722"/>
    </source>
</evidence>
<dbReference type="Proteomes" id="UP000013070">
    <property type="component" value="Unassembled WGS sequence"/>
</dbReference>
<evidence type="ECO:0000256" key="9">
    <source>
        <dbReference type="ARBA" id="ARBA00038592"/>
    </source>
</evidence>
<keyword evidence="1 10" id="KW-0540">Nuclease</keyword>
<feature type="binding site" evidence="10">
    <location>
        <position position="242"/>
    </location>
    <ligand>
        <name>Mn(2+)</name>
        <dbReference type="ChEBI" id="CHEBI:29035"/>
    </ligand>
</feature>
<evidence type="ECO:0000256" key="10">
    <source>
        <dbReference type="HAMAP-Rule" id="MF_01470"/>
    </source>
</evidence>
<dbReference type="EC" id="3.1.-.-" evidence="10"/>
<evidence type="ECO:0000256" key="8">
    <source>
        <dbReference type="ARBA" id="ARBA00023211"/>
    </source>
</evidence>
<comment type="subunit">
    <text evidence="9 10">Homodimer, forms a heterotetramer with a Cas2 homodimer.</text>
</comment>
<proteinExistence type="inferred from homology"/>
<dbReference type="InterPro" id="IPR042211">
    <property type="entry name" value="CRISPR-assoc_Cas1_N"/>
</dbReference>
<dbReference type="eggNOG" id="COG1518">
    <property type="taxonomic scope" value="Bacteria"/>
</dbReference>
<keyword evidence="3 10" id="KW-0255">Endonuclease</keyword>
<dbReference type="InterPro" id="IPR002729">
    <property type="entry name" value="CRISPR-assoc_Cas1"/>
</dbReference>
<accession>N8VM56</accession>
<dbReference type="EMBL" id="APPE01000027">
    <property type="protein sequence ID" value="ENV00571.1"/>
    <property type="molecule type" value="Genomic_DNA"/>
</dbReference>
<dbReference type="GO" id="GO:0051607">
    <property type="term" value="P:defense response to virus"/>
    <property type="evidence" value="ECO:0007669"/>
    <property type="project" value="UniProtKB-UniRule"/>
</dbReference>
<comment type="cofactor">
    <cofactor evidence="10">
        <name>Mg(2+)</name>
        <dbReference type="ChEBI" id="CHEBI:18420"/>
    </cofactor>
    <cofactor evidence="10">
        <name>Mn(2+)</name>
        <dbReference type="ChEBI" id="CHEBI:29035"/>
    </cofactor>
</comment>
<keyword evidence="5 10" id="KW-0460">Magnesium</keyword>
<protein>
    <recommendedName>
        <fullName evidence="10">CRISPR-associated endonuclease Cas1</fullName>
        <ecNumber evidence="10">3.1.-.-</ecNumber>
    </recommendedName>
</protein>
<dbReference type="PATRIC" id="fig|1217710.3.peg.413"/>
<evidence type="ECO:0000313" key="11">
    <source>
        <dbReference type="EMBL" id="ENV00571.1"/>
    </source>
</evidence>
<dbReference type="InterPro" id="IPR050646">
    <property type="entry name" value="Cas1"/>
</dbReference>
<dbReference type="Gene3D" id="1.20.120.920">
    <property type="entry name" value="CRISPR-associated endonuclease Cas1, C-terminal domain"/>
    <property type="match status" value="1"/>
</dbReference>
<dbReference type="GO" id="GO:0004519">
    <property type="term" value="F:endonuclease activity"/>
    <property type="evidence" value="ECO:0007669"/>
    <property type="project" value="UniProtKB-UniRule"/>
</dbReference>
<evidence type="ECO:0000256" key="5">
    <source>
        <dbReference type="ARBA" id="ARBA00022842"/>
    </source>
</evidence>
<dbReference type="HAMAP" id="MF_01470">
    <property type="entry name" value="Cas1"/>
    <property type="match status" value="1"/>
</dbReference>
<organism evidence="11 12">
    <name type="scientific">Acinetobacter variabilis</name>
    <dbReference type="NCBI Taxonomy" id="70346"/>
    <lineage>
        <taxon>Bacteria</taxon>
        <taxon>Pseudomonadati</taxon>
        <taxon>Pseudomonadota</taxon>
        <taxon>Gammaproteobacteria</taxon>
        <taxon>Moraxellales</taxon>
        <taxon>Moraxellaceae</taxon>
        <taxon>Acinetobacter</taxon>
    </lineage>
</organism>
<dbReference type="Gene3D" id="3.100.10.20">
    <property type="entry name" value="CRISPR-associated endonuclease Cas1, N-terminal domain"/>
    <property type="match status" value="1"/>
</dbReference>
<dbReference type="RefSeq" id="WP_004780538.1">
    <property type="nucleotide sequence ID" value="NZ_KB849397.1"/>
</dbReference>
<keyword evidence="6 10" id="KW-0051">Antiviral defense</keyword>
<reference evidence="11 12" key="1">
    <citation type="submission" date="2013-02" db="EMBL/GenBank/DDBJ databases">
        <title>The Genome Sequence of Acinetobacter sp. NIPH 899.</title>
        <authorList>
            <consortium name="The Broad Institute Genome Sequencing Platform"/>
            <consortium name="The Broad Institute Genome Sequencing Center for Infectious Disease"/>
            <person name="Cerqueira G."/>
            <person name="Feldgarden M."/>
            <person name="Courvalin P."/>
            <person name="Perichon B."/>
            <person name="Grillot-Courvalin C."/>
            <person name="Clermont D."/>
            <person name="Rocha E."/>
            <person name="Yoon E.-J."/>
            <person name="Nemec A."/>
            <person name="Walker B."/>
            <person name="Young S.K."/>
            <person name="Zeng Q."/>
            <person name="Gargeya S."/>
            <person name="Fitzgerald M."/>
            <person name="Haas B."/>
            <person name="Abouelleil A."/>
            <person name="Alvarado L."/>
            <person name="Arachchi H.M."/>
            <person name="Berlin A.M."/>
            <person name="Chapman S.B."/>
            <person name="Dewar J."/>
            <person name="Goldberg J."/>
            <person name="Griggs A."/>
            <person name="Gujja S."/>
            <person name="Hansen M."/>
            <person name="Howarth C."/>
            <person name="Imamovic A."/>
            <person name="Larimer J."/>
            <person name="McCowan C."/>
            <person name="Murphy C."/>
            <person name="Neiman D."/>
            <person name="Pearson M."/>
            <person name="Priest M."/>
            <person name="Roberts A."/>
            <person name="Saif S."/>
            <person name="Shea T."/>
            <person name="Sisk P."/>
            <person name="Sykes S."/>
            <person name="Wortman J."/>
            <person name="Nusbaum C."/>
            <person name="Birren B."/>
        </authorList>
    </citation>
    <scope>NUCLEOTIDE SEQUENCE [LARGE SCALE GENOMIC DNA]</scope>
    <source>
        <strain evidence="11 12">NIPH 899</strain>
    </source>
</reference>
<comment type="caution">
    <text evidence="11">The sequence shown here is derived from an EMBL/GenBank/DDBJ whole genome shotgun (WGS) entry which is preliminary data.</text>
</comment>
<comment type="similarity">
    <text evidence="10">Belongs to the CRISPR-associated endonuclease Cas1 family.</text>
</comment>
<dbReference type="CDD" id="cd09634">
    <property type="entry name" value="Cas1_I-II-III"/>
    <property type="match status" value="1"/>
</dbReference>
<dbReference type="GO" id="GO:0046872">
    <property type="term" value="F:metal ion binding"/>
    <property type="evidence" value="ECO:0007669"/>
    <property type="project" value="UniProtKB-UniRule"/>
</dbReference>
<dbReference type="NCBIfam" id="TIGR00287">
    <property type="entry name" value="cas1"/>
    <property type="match status" value="1"/>
</dbReference>
<comment type="function">
    <text evidence="10">CRISPR (clustered regularly interspaced short palindromic repeat), is an adaptive immune system that provides protection against mobile genetic elements (viruses, transposable elements and conjugative plasmids). CRISPR clusters contain spacers, sequences complementary to antecedent mobile elements, and target invading nucleic acids. CRISPR clusters are transcribed and processed into CRISPR RNA (crRNA). Acts as a dsDNA endonuclease. Involved in the integration of spacer DNA into the CRISPR cassette.</text>
</comment>
<sequence>MQTLYIDRRDTKLDIDRERILVHSPSLPKPLSIAFAYLSSIVISTKTQLHSHVLLACASRGIPGIILDPRTCESHAQYIPPSSKVVHRKIKQFEVLDQDERRLGYAKQLVYAQSIQQFKLIKYWFKTHQIEAKLQEQIIERIKTIITMINACQSLEQLRGLEGASAKIVFYVMSLIAPAWAKFQGRNRRPPKDPINVLLSLSYSLIYAECTRALTAHALDPMLGFYHEPVHGRYSLACDLTERIRCDIEKWVMQLLFNEQLRPVHFASSEQYPCVLNKEGRAIFYPLWERRFQVWKKYIRMNASQWAKTIDQCVPC</sequence>
<evidence type="ECO:0000313" key="12">
    <source>
        <dbReference type="Proteomes" id="UP000013070"/>
    </source>
</evidence>
<feature type="binding site" evidence="10">
    <location>
        <position position="227"/>
    </location>
    <ligand>
        <name>Mn(2+)</name>
        <dbReference type="ChEBI" id="CHEBI:29035"/>
    </ligand>
</feature>
<dbReference type="GO" id="GO:0043571">
    <property type="term" value="P:maintenance of CRISPR repeat elements"/>
    <property type="evidence" value="ECO:0007669"/>
    <property type="project" value="UniProtKB-UniRule"/>
</dbReference>
<dbReference type="PANTHER" id="PTHR34353">
    <property type="entry name" value="CRISPR-ASSOCIATED ENDONUCLEASE CAS1 1"/>
    <property type="match status" value="1"/>
</dbReference>